<organism evidence="2 3">
    <name type="scientific">Streptomyces luteoverticillatus</name>
    <name type="common">Streptoverticillium luteoverticillatus</name>
    <dbReference type="NCBI Taxonomy" id="66425"/>
    <lineage>
        <taxon>Bacteria</taxon>
        <taxon>Bacillati</taxon>
        <taxon>Actinomycetota</taxon>
        <taxon>Actinomycetes</taxon>
        <taxon>Kitasatosporales</taxon>
        <taxon>Streptomycetaceae</taxon>
        <taxon>Streptomyces</taxon>
    </lineage>
</organism>
<keyword evidence="3" id="KW-1185">Reference proteome</keyword>
<gene>
    <name evidence="2" type="ORF">EKH77_31040</name>
</gene>
<name>A0A3S9PRJ9_STRLT</name>
<dbReference type="AlphaFoldDB" id="A0A3S9PRJ9"/>
<evidence type="ECO:0000313" key="2">
    <source>
        <dbReference type="EMBL" id="AZQ75016.1"/>
    </source>
</evidence>
<dbReference type="OrthoDB" id="3871158at2"/>
<feature type="region of interest" description="Disordered" evidence="1">
    <location>
        <begin position="1"/>
        <end position="91"/>
    </location>
</feature>
<accession>A0A3S9PRJ9</accession>
<protein>
    <submittedName>
        <fullName evidence="2">Uncharacterized protein</fullName>
    </submittedName>
</protein>
<reference evidence="2 3" key="1">
    <citation type="submission" date="2018-12" db="EMBL/GenBank/DDBJ databases">
        <title>The whole draft genome of Streptomyce luteoverticillatus CGMCC 15060.</title>
        <authorList>
            <person name="Feng Z."/>
            <person name="Chen G."/>
            <person name="Zhang J."/>
            <person name="Zhu H."/>
            <person name="Yu X."/>
            <person name="Zhang W."/>
            <person name="Zhang X."/>
        </authorList>
    </citation>
    <scope>NUCLEOTIDE SEQUENCE [LARGE SCALE GENOMIC DNA]</scope>
    <source>
        <strain evidence="2 3">CGMCC 15060</strain>
    </source>
</reference>
<feature type="compositionally biased region" description="Low complexity" evidence="1">
    <location>
        <begin position="60"/>
        <end position="72"/>
    </location>
</feature>
<evidence type="ECO:0000256" key="1">
    <source>
        <dbReference type="SAM" id="MobiDB-lite"/>
    </source>
</evidence>
<proteinExistence type="predicted"/>
<sequence length="254" mass="26683">MISNVPLTAAEAEAARDGRPSAQSPATGEPNRPAVGRSPNKTEKKNYNSPTPTPGPAPAVEPEAAADEVPAAAEREGEEPSASRQRPVCTVPPPLVERGGLALAAIAHAEPRLRLSGRDVAKLAVLAGEWFQRGADMPDLREALVVGLPEVVHSPGALVRNRLTRKMPSTPTFAEQREADRRTTASPRVSEMRECAGHHVQPRLFRPVDGETLCPACRSDDDAEAGVAPAIDAAVRGGAAARELLHARRAGAAA</sequence>
<evidence type="ECO:0000313" key="3">
    <source>
        <dbReference type="Proteomes" id="UP000267900"/>
    </source>
</evidence>
<dbReference type="Proteomes" id="UP000267900">
    <property type="component" value="Chromosome"/>
</dbReference>
<dbReference type="EMBL" id="CP034587">
    <property type="protein sequence ID" value="AZQ75016.1"/>
    <property type="molecule type" value="Genomic_DNA"/>
</dbReference>
<dbReference type="RefSeq" id="WP_126917518.1">
    <property type="nucleotide sequence ID" value="NZ_CP034587.1"/>
</dbReference>